<dbReference type="Gene3D" id="3.30.70.970">
    <property type="entry name" value="RraB-like"/>
    <property type="match status" value="1"/>
</dbReference>
<dbReference type="AlphaFoldDB" id="A0A1I3LRV1"/>
<dbReference type="Proteomes" id="UP000199110">
    <property type="component" value="Unassembled WGS sequence"/>
</dbReference>
<keyword evidence="4" id="KW-1185">Reference proteome</keyword>
<dbReference type="InterPro" id="IPR009671">
    <property type="entry name" value="RraB_dom"/>
</dbReference>
<reference evidence="3 4" key="1">
    <citation type="submission" date="2016-10" db="EMBL/GenBank/DDBJ databases">
        <authorList>
            <person name="de Groot N.N."/>
        </authorList>
    </citation>
    <scope>NUCLEOTIDE SEQUENCE [LARGE SCALE GENOMIC DNA]</scope>
    <source>
        <strain evidence="3 4">DSM 19073</strain>
    </source>
</reference>
<dbReference type="OrthoDB" id="7630283at2"/>
<evidence type="ECO:0000313" key="4">
    <source>
        <dbReference type="Proteomes" id="UP000199110"/>
    </source>
</evidence>
<evidence type="ECO:0000313" key="3">
    <source>
        <dbReference type="EMBL" id="SFI87225.1"/>
    </source>
</evidence>
<sequence length="117" mass="13255">MTFDFEAQKARTEAIWEELSLAHELPAEARVDLQFIPGTNADAVEFMGWLEDNGFEVEHYPPDEDADPDDEDNAETIEVQTATMPLNPDAIHAVERRCTEAALRFGWLPDGWGFMVE</sequence>
<proteinExistence type="predicted"/>
<feature type="region of interest" description="Disordered" evidence="1">
    <location>
        <begin position="55"/>
        <end position="74"/>
    </location>
</feature>
<organism evidence="3 4">
    <name type="scientific">Jannaschia pohangensis</name>
    <dbReference type="NCBI Taxonomy" id="390807"/>
    <lineage>
        <taxon>Bacteria</taxon>
        <taxon>Pseudomonadati</taxon>
        <taxon>Pseudomonadota</taxon>
        <taxon>Alphaproteobacteria</taxon>
        <taxon>Rhodobacterales</taxon>
        <taxon>Roseobacteraceae</taxon>
        <taxon>Jannaschia</taxon>
    </lineage>
</organism>
<accession>A0A1I3LRV1</accession>
<evidence type="ECO:0000259" key="2">
    <source>
        <dbReference type="Pfam" id="PF06877"/>
    </source>
</evidence>
<dbReference type="SUPFAM" id="SSF89946">
    <property type="entry name" value="Hypothetical protein VC0424"/>
    <property type="match status" value="1"/>
</dbReference>
<dbReference type="STRING" id="390807.SAMN04488095_1609"/>
<dbReference type="InterPro" id="IPR036701">
    <property type="entry name" value="RraB-like_sf"/>
</dbReference>
<dbReference type="EMBL" id="FORA01000002">
    <property type="protein sequence ID" value="SFI87225.1"/>
    <property type="molecule type" value="Genomic_DNA"/>
</dbReference>
<evidence type="ECO:0000256" key="1">
    <source>
        <dbReference type="SAM" id="MobiDB-lite"/>
    </source>
</evidence>
<dbReference type="Pfam" id="PF06877">
    <property type="entry name" value="RraB"/>
    <property type="match status" value="1"/>
</dbReference>
<feature type="compositionally biased region" description="Acidic residues" evidence="1">
    <location>
        <begin position="63"/>
        <end position="74"/>
    </location>
</feature>
<gene>
    <name evidence="3" type="ORF">SAMN04488095_1609</name>
</gene>
<feature type="domain" description="Regulator of ribonuclease activity B" evidence="2">
    <location>
        <begin position="20"/>
        <end position="113"/>
    </location>
</feature>
<protein>
    <submittedName>
        <fullName evidence="3">Regulator of ribonuclease activity B</fullName>
    </submittedName>
</protein>
<dbReference type="RefSeq" id="WP_092779111.1">
    <property type="nucleotide sequence ID" value="NZ_FORA01000002.1"/>
</dbReference>
<name>A0A1I3LRV1_9RHOB</name>